<reference evidence="1 2" key="1">
    <citation type="submission" date="2023-12" db="EMBL/GenBank/DDBJ databases">
        <title>A high-quality genome assembly for Dillenia turbinata (Dilleniales).</title>
        <authorList>
            <person name="Chanderbali A."/>
        </authorList>
    </citation>
    <scope>NUCLEOTIDE SEQUENCE [LARGE SCALE GENOMIC DNA]</scope>
    <source>
        <strain evidence="1">LSX21</strain>
        <tissue evidence="1">Leaf</tissue>
    </source>
</reference>
<accession>A0AAN8ZAQ6</accession>
<comment type="caution">
    <text evidence="1">The sequence shown here is derived from an EMBL/GenBank/DDBJ whole genome shotgun (WGS) entry which is preliminary data.</text>
</comment>
<dbReference type="PANTHER" id="PTHR46773:SF3">
    <property type="entry name" value="OS08G0128000 PROTEIN"/>
    <property type="match status" value="1"/>
</dbReference>
<evidence type="ECO:0000313" key="2">
    <source>
        <dbReference type="Proteomes" id="UP001370490"/>
    </source>
</evidence>
<evidence type="ECO:0000313" key="1">
    <source>
        <dbReference type="EMBL" id="KAK6928485.1"/>
    </source>
</evidence>
<gene>
    <name evidence="1" type="ORF">RJ641_007076</name>
</gene>
<dbReference type="SUPFAM" id="SSF117281">
    <property type="entry name" value="Kelch motif"/>
    <property type="match status" value="1"/>
</dbReference>
<dbReference type="InterPro" id="IPR015915">
    <property type="entry name" value="Kelch-typ_b-propeller"/>
</dbReference>
<dbReference type="Proteomes" id="UP001370490">
    <property type="component" value="Unassembled WGS sequence"/>
</dbReference>
<keyword evidence="2" id="KW-1185">Reference proteome</keyword>
<protein>
    <submittedName>
        <fullName evidence="1">Uncharacterized protein</fullName>
    </submittedName>
</protein>
<dbReference type="AlphaFoldDB" id="A0AAN8ZAQ6"/>
<dbReference type="InterPro" id="IPR053256">
    <property type="entry name" value="Kelch_repeat-containing"/>
</dbReference>
<organism evidence="1 2">
    <name type="scientific">Dillenia turbinata</name>
    <dbReference type="NCBI Taxonomy" id="194707"/>
    <lineage>
        <taxon>Eukaryota</taxon>
        <taxon>Viridiplantae</taxon>
        <taxon>Streptophyta</taxon>
        <taxon>Embryophyta</taxon>
        <taxon>Tracheophyta</taxon>
        <taxon>Spermatophyta</taxon>
        <taxon>Magnoliopsida</taxon>
        <taxon>eudicotyledons</taxon>
        <taxon>Gunneridae</taxon>
        <taxon>Pentapetalae</taxon>
        <taxon>Dilleniales</taxon>
        <taxon>Dilleniaceae</taxon>
        <taxon>Dillenia</taxon>
    </lineage>
</organism>
<feature type="non-terminal residue" evidence="1">
    <location>
        <position position="311"/>
    </location>
</feature>
<sequence length="311" mass="35043">MGRFPTPKDMAYSHLAMASDARYVYVVSGQYDPQCRKPIVKTFVLDTEPKKKKKKKKKMREHASITCTKSCRSCNCGEQSANSSDELTCTVFTGNATATQLWRGGLHVMGGSKENRHTPGLEHWGIAVNNGKALEKEWHDERITMALVQAVENREVTHKEATMTGPEACVVVNDWLFVIGGLEGDFMAKPGSAIFKCSRRHEWKVLAPMPKPNSHIEFVWVIVNNSIIIVGGTTEKHPVTKRMIPVGEVLRFHLDSLKWSVIGKLPYRVKITIAGFWKGWLYFTSGQQDRGLDNPQPQKVIADMFEDQIKL</sequence>
<dbReference type="PANTHER" id="PTHR46773">
    <property type="match status" value="1"/>
</dbReference>
<dbReference type="EMBL" id="JBAMMX010000014">
    <property type="protein sequence ID" value="KAK6928485.1"/>
    <property type="molecule type" value="Genomic_DNA"/>
</dbReference>
<dbReference type="Gene3D" id="2.120.10.80">
    <property type="entry name" value="Kelch-type beta propeller"/>
    <property type="match status" value="1"/>
</dbReference>
<proteinExistence type="predicted"/>
<name>A0AAN8ZAQ6_9MAGN</name>